<dbReference type="InterPro" id="IPR036028">
    <property type="entry name" value="SH3-like_dom_sf"/>
</dbReference>
<evidence type="ECO:0000313" key="12">
    <source>
        <dbReference type="Proteomes" id="UP000694844"/>
    </source>
</evidence>
<dbReference type="GeneID" id="111126086"/>
<comment type="similarity">
    <text evidence="1">Belongs to the SH3RF family.</text>
</comment>
<gene>
    <name evidence="13" type="primary">LOC111126086</name>
</gene>
<dbReference type="SUPFAM" id="SSF50044">
    <property type="entry name" value="SH3-domain"/>
    <property type="match status" value="4"/>
</dbReference>
<keyword evidence="12" id="KW-1185">Reference proteome</keyword>
<keyword evidence="4 7" id="KW-0863">Zinc-finger</keyword>
<feature type="region of interest" description="Disordered" evidence="9">
    <location>
        <begin position="453"/>
        <end position="542"/>
    </location>
</feature>
<feature type="compositionally biased region" description="Polar residues" evidence="9">
    <location>
        <begin position="491"/>
        <end position="506"/>
    </location>
</feature>
<evidence type="ECO:0000256" key="9">
    <source>
        <dbReference type="SAM" id="MobiDB-lite"/>
    </source>
</evidence>
<dbReference type="InterPro" id="IPR028502">
    <property type="entry name" value="SH3RF3_RING-HC_Zfn"/>
</dbReference>
<dbReference type="InterPro" id="IPR001841">
    <property type="entry name" value="Znf_RING"/>
</dbReference>
<evidence type="ECO:0000256" key="2">
    <source>
        <dbReference type="ARBA" id="ARBA00022443"/>
    </source>
</evidence>
<feature type="domain" description="SH3" evidence="10">
    <location>
        <begin position="661"/>
        <end position="721"/>
    </location>
</feature>
<feature type="compositionally biased region" description="Polar residues" evidence="9">
    <location>
        <begin position="283"/>
        <end position="311"/>
    </location>
</feature>
<evidence type="ECO:0000256" key="6">
    <source>
        <dbReference type="ARBA" id="ARBA00022843"/>
    </source>
</evidence>
<dbReference type="InterPro" id="IPR017907">
    <property type="entry name" value="Znf_RING_CS"/>
</dbReference>
<feature type="compositionally biased region" description="Polar residues" evidence="9">
    <location>
        <begin position="414"/>
        <end position="436"/>
    </location>
</feature>
<dbReference type="PROSITE" id="PS00518">
    <property type="entry name" value="ZF_RING_1"/>
    <property type="match status" value="1"/>
</dbReference>
<evidence type="ECO:0000259" key="10">
    <source>
        <dbReference type="PROSITE" id="PS50002"/>
    </source>
</evidence>
<feature type="domain" description="RING-type" evidence="11">
    <location>
        <begin position="12"/>
        <end position="53"/>
    </location>
</feature>
<dbReference type="Gene3D" id="3.30.40.10">
    <property type="entry name" value="Zinc/RING finger domain, C3HC4 (zinc finger)"/>
    <property type="match status" value="1"/>
</dbReference>
<dbReference type="PRINTS" id="PR00499">
    <property type="entry name" value="P67PHOX"/>
</dbReference>
<dbReference type="CDD" id="cd16750">
    <property type="entry name" value="RING-HC_SH3RF3"/>
    <property type="match status" value="1"/>
</dbReference>
<dbReference type="Proteomes" id="UP000694844">
    <property type="component" value="Chromosome 3"/>
</dbReference>
<dbReference type="InterPro" id="IPR018957">
    <property type="entry name" value="Znf_C3HC4_RING-type"/>
</dbReference>
<keyword evidence="3" id="KW-0479">Metal-binding</keyword>
<keyword evidence="5" id="KW-0862">Zinc</keyword>
<feature type="region of interest" description="Disordered" evidence="9">
    <location>
        <begin position="258"/>
        <end position="311"/>
    </location>
</feature>
<dbReference type="GO" id="GO:0008270">
    <property type="term" value="F:zinc ion binding"/>
    <property type="evidence" value="ECO:0007669"/>
    <property type="project" value="UniProtKB-KW"/>
</dbReference>
<dbReference type="SUPFAM" id="SSF57850">
    <property type="entry name" value="RING/U-box"/>
    <property type="match status" value="1"/>
</dbReference>
<evidence type="ECO:0000256" key="5">
    <source>
        <dbReference type="ARBA" id="ARBA00022833"/>
    </source>
</evidence>
<feature type="compositionally biased region" description="Low complexity" evidence="9">
    <location>
        <begin position="453"/>
        <end position="475"/>
    </location>
</feature>
<keyword evidence="6" id="KW-0832">Ubl conjugation</keyword>
<evidence type="ECO:0000256" key="4">
    <source>
        <dbReference type="ARBA" id="ARBA00022771"/>
    </source>
</evidence>
<proteinExistence type="inferred from homology"/>
<evidence type="ECO:0000313" key="13">
    <source>
        <dbReference type="RefSeq" id="XP_022326197.1"/>
    </source>
</evidence>
<feature type="region of interest" description="Disordered" evidence="9">
    <location>
        <begin position="373"/>
        <end position="437"/>
    </location>
</feature>
<evidence type="ECO:0000256" key="8">
    <source>
        <dbReference type="PROSITE-ProRule" id="PRU00192"/>
    </source>
</evidence>
<feature type="compositionally biased region" description="Polar residues" evidence="9">
    <location>
        <begin position="373"/>
        <end position="386"/>
    </location>
</feature>
<feature type="region of interest" description="Disordered" evidence="9">
    <location>
        <begin position="640"/>
        <end position="664"/>
    </location>
</feature>
<dbReference type="PROSITE" id="PS50002">
    <property type="entry name" value="SH3"/>
    <property type="match status" value="4"/>
</dbReference>
<dbReference type="InterPro" id="IPR050384">
    <property type="entry name" value="Endophilin_SH3RF"/>
</dbReference>
<dbReference type="PRINTS" id="PR00452">
    <property type="entry name" value="SH3DOMAIN"/>
</dbReference>
<evidence type="ECO:0000259" key="11">
    <source>
        <dbReference type="PROSITE" id="PS50089"/>
    </source>
</evidence>
<dbReference type="SMART" id="SM00184">
    <property type="entry name" value="RING"/>
    <property type="match status" value="1"/>
</dbReference>
<dbReference type="Pfam" id="PF00018">
    <property type="entry name" value="SH3_1"/>
    <property type="match status" value="2"/>
</dbReference>
<dbReference type="PANTHER" id="PTHR14167">
    <property type="entry name" value="SH3 DOMAIN-CONTAINING"/>
    <property type="match status" value="1"/>
</dbReference>
<feature type="domain" description="SH3" evidence="10">
    <location>
        <begin position="107"/>
        <end position="166"/>
    </location>
</feature>
<protein>
    <submittedName>
        <fullName evidence="13">SH3 domain-containing RING finger protein 3-like isoform X2</fullName>
    </submittedName>
</protein>
<keyword evidence="2 8" id="KW-0728">SH3 domain</keyword>
<feature type="region of interest" description="Disordered" evidence="9">
    <location>
        <begin position="567"/>
        <end position="626"/>
    </location>
</feature>
<evidence type="ECO:0000256" key="7">
    <source>
        <dbReference type="PROSITE-ProRule" id="PRU00175"/>
    </source>
</evidence>
<dbReference type="Pfam" id="PF00097">
    <property type="entry name" value="zf-C3HC4"/>
    <property type="match status" value="1"/>
</dbReference>
<organism evidence="12 13">
    <name type="scientific">Crassostrea virginica</name>
    <name type="common">Eastern oyster</name>
    <dbReference type="NCBI Taxonomy" id="6565"/>
    <lineage>
        <taxon>Eukaryota</taxon>
        <taxon>Metazoa</taxon>
        <taxon>Spiralia</taxon>
        <taxon>Lophotrochozoa</taxon>
        <taxon>Mollusca</taxon>
        <taxon>Bivalvia</taxon>
        <taxon>Autobranchia</taxon>
        <taxon>Pteriomorphia</taxon>
        <taxon>Ostreida</taxon>
        <taxon>Ostreoidea</taxon>
        <taxon>Ostreidae</taxon>
        <taxon>Crassostrea</taxon>
    </lineage>
</organism>
<accession>A0A8B8DDK7</accession>
<feature type="domain" description="SH3" evidence="10">
    <location>
        <begin position="314"/>
        <end position="375"/>
    </location>
</feature>
<dbReference type="CDD" id="cd11787">
    <property type="entry name" value="SH3_SH3RF_2"/>
    <property type="match status" value="1"/>
</dbReference>
<sequence length="721" mass="78696">MDEQSLNELLECSVCLERLDHTSKVLPCQHTFCRRCLDEIYGTKRELRCPECRTLVEIAVEELPSNILLIRLLEGLKTKNSERSLSPRRSNEHFLHGSHFSKQSFSLNQPSARALFNYEASEQSDLSFKKGETIILKRQVDENWYHGELNSRQGFFPASYVQVIVPLPVTVPQCRALYDFDVEDENDKKDCLCFKKDEILTVIKRVDNNWIEGKKGERIGIFPISFVEINDAAKMLINSKTSTNRSLELSSKGNLVVPQSASASEHVRSPPPVPRASSERSSNVTDQASGGSRDTASSNKKSTSLQENSSNGNSKTKIFVALYNYKPQKEDEVELKKGDYYTVAEACQDGWLKGRCLKTGKAGVFPGNYVQQVRSPNTGNAPNSAHNVRAKSASAATSSSSSKSSSRQDKSTSNRQESFSSVKQDNSVHSKQQAQASRLDGLASSLYKPVPSSGVLPASSSVQSSSHRSHLPPSSVASHGAEPNLDRILNTPKSSPAQAAEHQSGNIPKPVYAKASKSSSLRNASSDMQSLSANTVVGPPNSVISKSGPVLGGVSAPASMNPSAQIAEAVGASGESAHGNKKKEKEKLSLVKRLTSGKSKKNRSTTESEGTVPSDKITHTRSGSYPSEVVNAVESQHKKTGSFDSSMYPPHGSKHGKQKTTAREKYRCKDPYPAQHVIELDLKVGDIVYVTKKRDDGWFKGTLQRTGKTGLFPGSFVEKVE</sequence>
<evidence type="ECO:0000256" key="1">
    <source>
        <dbReference type="ARBA" id="ARBA00008649"/>
    </source>
</evidence>
<name>A0A8B8DDK7_CRAVI</name>
<dbReference type="PROSITE" id="PS50089">
    <property type="entry name" value="ZF_RING_2"/>
    <property type="match status" value="1"/>
</dbReference>
<feature type="compositionally biased region" description="Low complexity" evidence="9">
    <location>
        <begin position="513"/>
        <end position="526"/>
    </location>
</feature>
<feature type="domain" description="SH3" evidence="10">
    <location>
        <begin position="169"/>
        <end position="232"/>
    </location>
</feature>
<dbReference type="InterPro" id="IPR001452">
    <property type="entry name" value="SH3_domain"/>
</dbReference>
<evidence type="ECO:0000256" key="3">
    <source>
        <dbReference type="ARBA" id="ARBA00022723"/>
    </source>
</evidence>
<feature type="compositionally biased region" description="Low complexity" evidence="9">
    <location>
        <begin position="390"/>
        <end position="405"/>
    </location>
</feature>
<dbReference type="FunFam" id="3.30.40.10:FF:000077">
    <property type="entry name" value="E3 ubiquitin-protein ligase SH3RF1 isoform X1"/>
    <property type="match status" value="1"/>
</dbReference>
<dbReference type="Pfam" id="PF14604">
    <property type="entry name" value="SH3_9"/>
    <property type="match status" value="2"/>
</dbReference>
<dbReference type="InterPro" id="IPR013083">
    <property type="entry name" value="Znf_RING/FYVE/PHD"/>
</dbReference>
<dbReference type="Gene3D" id="2.30.30.40">
    <property type="entry name" value="SH3 Domains"/>
    <property type="match status" value="4"/>
</dbReference>
<dbReference type="RefSeq" id="XP_022326197.1">
    <property type="nucleotide sequence ID" value="XM_022470489.1"/>
</dbReference>
<dbReference type="OrthoDB" id="19092at2759"/>
<dbReference type="SMART" id="SM00326">
    <property type="entry name" value="SH3"/>
    <property type="match status" value="4"/>
</dbReference>
<reference evidence="13" key="1">
    <citation type="submission" date="2025-08" db="UniProtKB">
        <authorList>
            <consortium name="RefSeq"/>
        </authorList>
    </citation>
    <scope>IDENTIFICATION</scope>
    <source>
        <tissue evidence="13">Whole sample</tissue>
    </source>
</reference>
<dbReference type="PANTHER" id="PTHR14167:SF51">
    <property type="entry name" value="RING-TYPE E3 UBIQUITIN TRANSFERASE"/>
    <property type="match status" value="1"/>
</dbReference>
<dbReference type="AlphaFoldDB" id="A0A8B8DDK7"/>